<dbReference type="AlphaFoldDB" id="A0AAN4UQ91"/>
<feature type="transmembrane region" description="Helical" evidence="6">
    <location>
        <begin position="116"/>
        <end position="139"/>
    </location>
</feature>
<dbReference type="Pfam" id="PF02653">
    <property type="entry name" value="BPD_transp_2"/>
    <property type="match status" value="1"/>
</dbReference>
<keyword evidence="3 6" id="KW-0812">Transmembrane</keyword>
<feature type="transmembrane region" description="Helical" evidence="6">
    <location>
        <begin position="66"/>
        <end position="83"/>
    </location>
</feature>
<proteinExistence type="predicted"/>
<keyword evidence="4 6" id="KW-1133">Transmembrane helix</keyword>
<evidence type="ECO:0000256" key="6">
    <source>
        <dbReference type="SAM" id="Phobius"/>
    </source>
</evidence>
<feature type="transmembrane region" description="Helical" evidence="6">
    <location>
        <begin position="159"/>
        <end position="178"/>
    </location>
</feature>
<comment type="subcellular location">
    <subcellularLocation>
        <location evidence="1">Cell membrane</location>
        <topology evidence="1">Multi-pass membrane protein</topology>
    </subcellularLocation>
</comment>
<sequence>MMARDRSLIVAGAIFALLLVAPYGLGLIGQGYLTGLLMRAMLLAIAALSLDLLVGQGGMVSFGHSAFVGLGAYALAIGLQAGIDSLLLLTLIALAVSGLFALVTGALALRTSGVYFLMITLAFGQMTYFTLTSLAAYGGDDGLTLWSLATLFGSDVAQNAGQIYFVILAVMVATWWLVHRIGQSRFGRVLRGARDNPERAEVMGFSVFRYRLTAYVIAGMIASLSGVLTAQQNEFVSPALATWQHSGDLLVILVIGGLGSRNGAILGAFFVVIVQDLLGAVTPDWRLIYGPLLVLVVLFAKGGLNRLFAPARQGPAA</sequence>
<gene>
    <name evidence="7" type="ORF">GCM10008024_12640</name>
    <name evidence="8" type="ORF">SAMN05444006_10552</name>
</gene>
<accession>A0AAN4UQ91</accession>
<reference evidence="8 9" key="2">
    <citation type="submission" date="2016-10" db="EMBL/GenBank/DDBJ databases">
        <authorList>
            <person name="Varghese N."/>
            <person name="Submissions S."/>
        </authorList>
    </citation>
    <scope>NUCLEOTIDE SEQUENCE [LARGE SCALE GENOMIC DNA]</scope>
    <source>
        <strain evidence="8 9">DSM 24802</strain>
    </source>
</reference>
<evidence type="ECO:0000256" key="3">
    <source>
        <dbReference type="ARBA" id="ARBA00022692"/>
    </source>
</evidence>
<feature type="transmembrane region" description="Helical" evidence="6">
    <location>
        <begin position="89"/>
        <end position="109"/>
    </location>
</feature>
<reference evidence="7" key="3">
    <citation type="submission" date="2023-06" db="EMBL/GenBank/DDBJ databases">
        <authorList>
            <person name="Sun Q."/>
            <person name="Zhou Y."/>
        </authorList>
    </citation>
    <scope>NUCLEOTIDE SEQUENCE</scope>
    <source>
        <strain evidence="7">CGMCC 1.10859</strain>
    </source>
</reference>
<evidence type="ECO:0000313" key="9">
    <source>
        <dbReference type="Proteomes" id="UP000199541"/>
    </source>
</evidence>
<organism evidence="7 10">
    <name type="scientific">Allgaiera indica</name>
    <dbReference type="NCBI Taxonomy" id="765699"/>
    <lineage>
        <taxon>Bacteria</taxon>
        <taxon>Pseudomonadati</taxon>
        <taxon>Pseudomonadota</taxon>
        <taxon>Alphaproteobacteria</taxon>
        <taxon>Rhodobacterales</taxon>
        <taxon>Paracoccaceae</taxon>
        <taxon>Allgaiera</taxon>
    </lineage>
</organism>
<evidence type="ECO:0000256" key="4">
    <source>
        <dbReference type="ARBA" id="ARBA00022989"/>
    </source>
</evidence>
<dbReference type="GO" id="GO:0015658">
    <property type="term" value="F:branched-chain amino acid transmembrane transporter activity"/>
    <property type="evidence" value="ECO:0007669"/>
    <property type="project" value="InterPro"/>
</dbReference>
<keyword evidence="9" id="KW-1185">Reference proteome</keyword>
<evidence type="ECO:0000313" key="7">
    <source>
        <dbReference type="EMBL" id="GHE00575.1"/>
    </source>
</evidence>
<protein>
    <submittedName>
        <fullName evidence="8">Amino acid/amide ABC transporter membrane protein 2, HAAT family</fullName>
    </submittedName>
    <submittedName>
        <fullName evidence="7">Branched-chain amino acid ABC transporter permease</fullName>
    </submittedName>
</protein>
<reference evidence="7" key="1">
    <citation type="journal article" date="2014" name="Int. J. Syst. Evol. Microbiol.">
        <title>Complete genome sequence of Corynebacterium casei LMG S-19264T (=DSM 44701T), isolated from a smear-ripened cheese.</title>
        <authorList>
            <consortium name="US DOE Joint Genome Institute (JGI-PGF)"/>
            <person name="Walter F."/>
            <person name="Albersmeier A."/>
            <person name="Kalinowski J."/>
            <person name="Ruckert C."/>
        </authorList>
    </citation>
    <scope>NUCLEOTIDE SEQUENCE</scope>
    <source>
        <strain evidence="7">CGMCC 1.10859</strain>
    </source>
</reference>
<name>A0AAN4UQ91_9RHOB</name>
<feature type="transmembrane region" description="Helical" evidence="6">
    <location>
        <begin position="36"/>
        <end position="54"/>
    </location>
</feature>
<keyword evidence="5 6" id="KW-0472">Membrane</keyword>
<dbReference type="CDD" id="cd06581">
    <property type="entry name" value="TM_PBP1_LivM_like"/>
    <property type="match status" value="1"/>
</dbReference>
<dbReference type="InterPro" id="IPR001851">
    <property type="entry name" value="ABC_transp_permease"/>
</dbReference>
<dbReference type="Proteomes" id="UP000199541">
    <property type="component" value="Unassembled WGS sequence"/>
</dbReference>
<evidence type="ECO:0000313" key="8">
    <source>
        <dbReference type="EMBL" id="SDW59491.1"/>
    </source>
</evidence>
<dbReference type="PANTHER" id="PTHR30482:SF17">
    <property type="entry name" value="ABC TRANSPORTER ATP-BINDING PROTEIN"/>
    <property type="match status" value="1"/>
</dbReference>
<dbReference type="Proteomes" id="UP000634647">
    <property type="component" value="Unassembled WGS sequence"/>
</dbReference>
<feature type="transmembrane region" description="Helical" evidence="6">
    <location>
        <begin position="212"/>
        <end position="230"/>
    </location>
</feature>
<evidence type="ECO:0000313" key="10">
    <source>
        <dbReference type="Proteomes" id="UP000634647"/>
    </source>
</evidence>
<dbReference type="EMBL" id="FNOB01000005">
    <property type="protein sequence ID" value="SDW59491.1"/>
    <property type="molecule type" value="Genomic_DNA"/>
</dbReference>
<dbReference type="InterPro" id="IPR043428">
    <property type="entry name" value="LivM-like"/>
</dbReference>
<dbReference type="EMBL" id="BNAB01000004">
    <property type="protein sequence ID" value="GHE00575.1"/>
    <property type="molecule type" value="Genomic_DNA"/>
</dbReference>
<evidence type="ECO:0000256" key="5">
    <source>
        <dbReference type="ARBA" id="ARBA00023136"/>
    </source>
</evidence>
<dbReference type="GO" id="GO:0005886">
    <property type="term" value="C:plasma membrane"/>
    <property type="evidence" value="ECO:0007669"/>
    <property type="project" value="UniProtKB-SubCell"/>
</dbReference>
<comment type="caution">
    <text evidence="7">The sequence shown here is derived from an EMBL/GenBank/DDBJ whole genome shotgun (WGS) entry which is preliminary data.</text>
</comment>
<keyword evidence="2" id="KW-1003">Cell membrane</keyword>
<feature type="transmembrane region" description="Helical" evidence="6">
    <location>
        <begin position="286"/>
        <end position="304"/>
    </location>
</feature>
<feature type="transmembrane region" description="Helical" evidence="6">
    <location>
        <begin position="250"/>
        <end position="274"/>
    </location>
</feature>
<evidence type="ECO:0000256" key="2">
    <source>
        <dbReference type="ARBA" id="ARBA00022475"/>
    </source>
</evidence>
<evidence type="ECO:0000256" key="1">
    <source>
        <dbReference type="ARBA" id="ARBA00004651"/>
    </source>
</evidence>
<dbReference type="RefSeq" id="WP_244520970.1">
    <property type="nucleotide sequence ID" value="NZ_BNAB01000004.1"/>
</dbReference>
<dbReference type="PANTHER" id="PTHR30482">
    <property type="entry name" value="HIGH-AFFINITY BRANCHED-CHAIN AMINO ACID TRANSPORT SYSTEM PERMEASE"/>
    <property type="match status" value="1"/>
</dbReference>